<evidence type="ECO:0008006" key="3">
    <source>
        <dbReference type="Google" id="ProtNLM"/>
    </source>
</evidence>
<dbReference type="Pfam" id="PF11163">
    <property type="entry name" value="DUF2947"/>
    <property type="match status" value="1"/>
</dbReference>
<gene>
    <name evidence="1" type="ORF">ND2E_3596</name>
</gene>
<accession>A0A099KIH5</accession>
<dbReference type="AlphaFoldDB" id="A0A099KIH5"/>
<reference evidence="1 2" key="1">
    <citation type="submission" date="2014-08" db="EMBL/GenBank/DDBJ databases">
        <title>Genomic and Phenotypic Diversity of Colwellia psychrerythraea strains from Disparate Marine Basins.</title>
        <authorList>
            <person name="Techtmann S.M."/>
            <person name="Stelling S.C."/>
            <person name="Utturkar S.M."/>
            <person name="Alshibli N."/>
            <person name="Harris A."/>
            <person name="Brown S.D."/>
            <person name="Hazen T.C."/>
        </authorList>
    </citation>
    <scope>NUCLEOTIDE SEQUENCE [LARGE SCALE GENOMIC DNA]</scope>
    <source>
        <strain evidence="1 2">ND2E</strain>
    </source>
</reference>
<proteinExistence type="predicted"/>
<dbReference type="RefSeq" id="WP_033094432.1">
    <property type="nucleotide sequence ID" value="NZ_JQED01000037.1"/>
</dbReference>
<dbReference type="EMBL" id="JQED01000037">
    <property type="protein sequence ID" value="KGJ90040.1"/>
    <property type="molecule type" value="Genomic_DNA"/>
</dbReference>
<dbReference type="InterPro" id="IPR021334">
    <property type="entry name" value="DUF2947"/>
</dbReference>
<evidence type="ECO:0000313" key="2">
    <source>
        <dbReference type="Proteomes" id="UP000029843"/>
    </source>
</evidence>
<sequence length="160" mass="18843">MNYLPLDSLKNAWIFKHKSLPVAESDLAKIKPMSVERANILWDTFISRQVDHPDFFKKGDWPSDNNNWFEQGKWEGIWDSNDHALPQLIESHLDWDQNTVVYYCSSRDNVIETNWLTFQQCWKNFLFMDDGPILLGKKRQQVVQFTSNGFFKIGQKPSSI</sequence>
<dbReference type="Proteomes" id="UP000029843">
    <property type="component" value="Unassembled WGS sequence"/>
</dbReference>
<comment type="caution">
    <text evidence="1">The sequence shown here is derived from an EMBL/GenBank/DDBJ whole genome shotgun (WGS) entry which is preliminary data.</text>
</comment>
<protein>
    <recommendedName>
        <fullName evidence="3">DUF2947 domain-containing protein</fullName>
    </recommendedName>
</protein>
<evidence type="ECO:0000313" key="1">
    <source>
        <dbReference type="EMBL" id="KGJ90040.1"/>
    </source>
</evidence>
<organism evidence="1 2">
    <name type="scientific">Colwellia psychrerythraea</name>
    <name type="common">Vibrio psychroerythus</name>
    <dbReference type="NCBI Taxonomy" id="28229"/>
    <lineage>
        <taxon>Bacteria</taxon>
        <taxon>Pseudomonadati</taxon>
        <taxon>Pseudomonadota</taxon>
        <taxon>Gammaproteobacteria</taxon>
        <taxon>Alteromonadales</taxon>
        <taxon>Colwelliaceae</taxon>
        <taxon>Colwellia</taxon>
    </lineage>
</organism>
<name>A0A099KIH5_COLPS</name>
<dbReference type="PATRIC" id="fig|28229.4.peg.2747"/>
<dbReference type="OrthoDB" id="6687905at2"/>